<evidence type="ECO:0000256" key="1">
    <source>
        <dbReference type="SAM" id="MobiDB-lite"/>
    </source>
</evidence>
<feature type="transmembrane region" description="Helical" evidence="2">
    <location>
        <begin position="157"/>
        <end position="174"/>
    </location>
</feature>
<evidence type="ECO:0000313" key="4">
    <source>
        <dbReference type="Proteomes" id="UP001177744"/>
    </source>
</evidence>
<dbReference type="EMBL" id="JAULJE010000015">
    <property type="protein sequence ID" value="KAK1334524.1"/>
    <property type="molecule type" value="Genomic_DNA"/>
</dbReference>
<keyword evidence="2" id="KW-1133">Transmembrane helix</keyword>
<evidence type="ECO:0000256" key="2">
    <source>
        <dbReference type="SAM" id="Phobius"/>
    </source>
</evidence>
<evidence type="ECO:0000313" key="3">
    <source>
        <dbReference type="EMBL" id="KAK1334524.1"/>
    </source>
</evidence>
<keyword evidence="4" id="KW-1185">Reference proteome</keyword>
<sequence length="202" mass="22555">MEDSSREANQSQMPPTSKLLRPNMHMLIFNYYLRRYEPVNDTIWEDLEPKEAEPQAPAQEAEAAPPVTPEVHPEEQDAELEASPPPELSPPPAASPAAAVEPGPAPEETEAPAPLDGEPSLEPMLAPASEEELPVEGPAQGPLVECAHPVIRAKLNIFLFFSVFLLLLFCSPWHETIFHLLILFRCIGEFLTLLFSFFYFWP</sequence>
<gene>
    <name evidence="3" type="ORF">QTO34_005530</name>
</gene>
<feature type="compositionally biased region" description="Pro residues" evidence="1">
    <location>
        <begin position="83"/>
        <end position="94"/>
    </location>
</feature>
<comment type="caution">
    <text evidence="3">The sequence shown here is derived from an EMBL/GenBank/DDBJ whole genome shotgun (WGS) entry which is preliminary data.</text>
</comment>
<feature type="compositionally biased region" description="Low complexity" evidence="1">
    <location>
        <begin position="54"/>
        <end position="65"/>
    </location>
</feature>
<feature type="region of interest" description="Disordered" evidence="1">
    <location>
        <begin position="1"/>
        <end position="21"/>
    </location>
</feature>
<feature type="region of interest" description="Disordered" evidence="1">
    <location>
        <begin position="45"/>
        <end position="136"/>
    </location>
</feature>
<organism evidence="3 4">
    <name type="scientific">Cnephaeus nilssonii</name>
    <name type="common">Northern bat</name>
    <name type="synonym">Eptesicus nilssonii</name>
    <dbReference type="NCBI Taxonomy" id="3371016"/>
    <lineage>
        <taxon>Eukaryota</taxon>
        <taxon>Metazoa</taxon>
        <taxon>Chordata</taxon>
        <taxon>Craniata</taxon>
        <taxon>Vertebrata</taxon>
        <taxon>Euteleostomi</taxon>
        <taxon>Mammalia</taxon>
        <taxon>Eutheria</taxon>
        <taxon>Laurasiatheria</taxon>
        <taxon>Chiroptera</taxon>
        <taxon>Yangochiroptera</taxon>
        <taxon>Vespertilionidae</taxon>
        <taxon>Cnephaeus</taxon>
    </lineage>
</organism>
<reference evidence="3" key="1">
    <citation type="submission" date="2023-06" db="EMBL/GenBank/DDBJ databases">
        <title>Reference genome for the Northern bat (Eptesicus nilssonii), a most northern bat species.</title>
        <authorList>
            <person name="Laine V.N."/>
            <person name="Pulliainen A.T."/>
            <person name="Lilley T.M."/>
        </authorList>
    </citation>
    <scope>NUCLEOTIDE SEQUENCE</scope>
    <source>
        <strain evidence="3">BLF_Eptnil</strain>
        <tissue evidence="3">Kidney</tissue>
    </source>
</reference>
<protein>
    <submittedName>
        <fullName evidence="3">Uncharacterized protein</fullName>
    </submittedName>
</protein>
<name>A0AA40HNH8_CNENI</name>
<dbReference type="Proteomes" id="UP001177744">
    <property type="component" value="Unassembled WGS sequence"/>
</dbReference>
<keyword evidence="2" id="KW-0472">Membrane</keyword>
<feature type="transmembrane region" description="Helical" evidence="2">
    <location>
        <begin position="180"/>
        <end position="201"/>
    </location>
</feature>
<proteinExistence type="predicted"/>
<dbReference type="AlphaFoldDB" id="A0AA40HNH8"/>
<keyword evidence="2" id="KW-0812">Transmembrane</keyword>
<accession>A0AA40HNH8</accession>